<dbReference type="Gene3D" id="2.40.50.40">
    <property type="match status" value="1"/>
</dbReference>
<dbReference type="Proteomes" id="UP000594263">
    <property type="component" value="Unplaced"/>
</dbReference>
<proteinExistence type="predicted"/>
<evidence type="ECO:0000313" key="2">
    <source>
        <dbReference type="Proteomes" id="UP000594263"/>
    </source>
</evidence>
<protein>
    <submittedName>
        <fullName evidence="1">Uncharacterized protein</fullName>
    </submittedName>
</protein>
<dbReference type="PANTHER" id="PTHR33827">
    <property type="entry name" value="PROTEIN SAWADEE HOMEODOMAIN HOMOLOG 2"/>
    <property type="match status" value="1"/>
</dbReference>
<dbReference type="AlphaFoldDB" id="A0A7N1A7N3"/>
<reference evidence="1" key="1">
    <citation type="submission" date="2021-01" db="UniProtKB">
        <authorList>
            <consortium name="EnsemblPlants"/>
        </authorList>
    </citation>
    <scope>IDENTIFICATION</scope>
</reference>
<organism evidence="1 2">
    <name type="scientific">Kalanchoe fedtschenkoi</name>
    <name type="common">Lavender scallops</name>
    <name type="synonym">South American air plant</name>
    <dbReference type="NCBI Taxonomy" id="63787"/>
    <lineage>
        <taxon>Eukaryota</taxon>
        <taxon>Viridiplantae</taxon>
        <taxon>Streptophyta</taxon>
        <taxon>Embryophyta</taxon>
        <taxon>Tracheophyta</taxon>
        <taxon>Spermatophyta</taxon>
        <taxon>Magnoliopsida</taxon>
        <taxon>eudicotyledons</taxon>
        <taxon>Gunneridae</taxon>
        <taxon>Pentapetalae</taxon>
        <taxon>Saxifragales</taxon>
        <taxon>Crassulaceae</taxon>
        <taxon>Kalanchoe</taxon>
    </lineage>
</organism>
<dbReference type="PANTHER" id="PTHR33827:SF2">
    <property type="entry name" value="PROTEIN SAWADEE HOMEODOMAIN HOMOLOG 1"/>
    <property type="match status" value="1"/>
</dbReference>
<dbReference type="Gramene" id="Kaladp0116s0001.1.v1.1">
    <property type="protein sequence ID" value="Kaladp0116s0001.1.v1.1"/>
    <property type="gene ID" value="Kaladp0116s0001.v1.1"/>
</dbReference>
<dbReference type="InterPro" id="IPR039276">
    <property type="entry name" value="SHH1/2"/>
</dbReference>
<name>A0A7N1A7N3_KALFE</name>
<dbReference type="EnsemblPlants" id="Kaladp0116s0001.1.v1.1">
    <property type="protein sequence ID" value="Kaladp0116s0001.1.v1.1"/>
    <property type="gene ID" value="Kaladp0116s0001.v1.1"/>
</dbReference>
<evidence type="ECO:0000313" key="1">
    <source>
        <dbReference type="EnsemblPlants" id="Kaladp0116s0001.1.v1.1"/>
    </source>
</evidence>
<keyword evidence="2" id="KW-1185">Reference proteome</keyword>
<dbReference type="OMA" id="ISHRMFA"/>
<accession>A0A7N1A7N3</accession>
<sequence>MNWLVVQDAGDSTLFEFTLAEILKMESLFKEVREESLNQLFCQEIATSFSQSANRAGKSIILWEQVQDWFREKLCRTPTNSASLPVGLQESDTPLLAILNDVPASPISKDDRMSDISELTYEAKSARDNAWYDVGSFLTYRFLSSGELVR</sequence>